<dbReference type="Pfam" id="PF08238">
    <property type="entry name" value="Sel1"/>
    <property type="match status" value="6"/>
</dbReference>
<dbReference type="InterPro" id="IPR043504">
    <property type="entry name" value="Peptidase_S1_PA_chymotrypsin"/>
</dbReference>
<dbReference type="Gene3D" id="1.25.40.10">
    <property type="entry name" value="Tetratricopeptide repeat domain"/>
    <property type="match status" value="2"/>
</dbReference>
<dbReference type="InterPro" id="IPR006597">
    <property type="entry name" value="Sel1-like"/>
</dbReference>
<dbReference type="Proteomes" id="UP000203589">
    <property type="component" value="Chromosome"/>
</dbReference>
<dbReference type="SMART" id="SM00671">
    <property type="entry name" value="SEL1"/>
    <property type="match status" value="6"/>
</dbReference>
<keyword evidence="8" id="KW-1185">Reference proteome</keyword>
<proteinExistence type="inferred from homology"/>
<dbReference type="AlphaFoldDB" id="A0A222E3I1"/>
<dbReference type="EC" id="3.4.21.-" evidence="6"/>
<dbReference type="InterPro" id="IPR050767">
    <property type="entry name" value="Sel1_AlgK"/>
</dbReference>
<dbReference type="GO" id="GO:0006508">
    <property type="term" value="P:proteolysis"/>
    <property type="evidence" value="ECO:0007669"/>
    <property type="project" value="UniProtKB-KW"/>
</dbReference>
<evidence type="ECO:0000256" key="6">
    <source>
        <dbReference type="RuleBase" id="RU004296"/>
    </source>
</evidence>
<sequence>MKRLATLSAAALLYAVPATAQELIGFDLDSFGHTVLSRKQFGGDAIPEAAFGAYNNEFISTYSAKSIFASIGRSVGRLDVATDNGVFPCTAFLVADDLIMTNNHCVPGIIDNEKANATSIVGVRFVMGYTNEGVTEGTTSFLVDPAPVETSKPLDYTVLRILGDSPGREFGALQLASATPLDNDPYWIIGHPMGEAQRISREKCRANAPALSDGKLLHTCDTLPGNSGSPVIDATSRQVIGLHHAGSARNSINYAIPMAQILANSAVLTAATGTAPAPAPDTSETRAFTSLSEALDLSDDTARRTALEALVAEAPDTAAARTATRLIAAMQPVPAPTPPESTLAERMAADADVQDCDRLAGDRYHPDRARGLMLAKGMVFEEIDPDPAIAACRSALDTFPDHPRLTGFLAEALSAAERSDEAFTAYRTAALAGDAIGQAGLGISYLWGLGTDPDPQEAREWFEKSAAQGHPIAKTALGVIYQHGQGVTADPDRALKLYQEGADAGYHGAQDQLGDLYRAGEIVPQSDKTAAEWFEKSAVQGNASAQFNLGQLYMLGNGVEKSDARAARLYRDAAEQDFSDAQLALGNMYLWGRGVTQSDTEAVRWYKTAADGNNPGALFALAWLTEQGRGVAADPAEAARLYIASLKAGNDWSLNRESTGWTTDTARALQQALAAEGVYSGTTDGRIGQQTQEAMRRLLPQ</sequence>
<evidence type="ECO:0000256" key="4">
    <source>
        <dbReference type="ARBA" id="ARBA00022801"/>
    </source>
</evidence>
<keyword evidence="5 6" id="KW-0720">Serine protease</keyword>
<dbReference type="PANTHER" id="PTHR11102">
    <property type="entry name" value="SEL-1-LIKE PROTEIN"/>
    <property type="match status" value="1"/>
</dbReference>
<comment type="similarity">
    <text evidence="1 6">Belongs to the peptidase S1B family.</text>
</comment>
<evidence type="ECO:0000313" key="8">
    <source>
        <dbReference type="Proteomes" id="UP000203589"/>
    </source>
</evidence>
<evidence type="ECO:0000256" key="3">
    <source>
        <dbReference type="ARBA" id="ARBA00022729"/>
    </source>
</evidence>
<dbReference type="InterPro" id="IPR008256">
    <property type="entry name" value="Peptidase_S1B"/>
</dbReference>
<dbReference type="KEGG" id="aht:ANTHELSMS3_02063"/>
<protein>
    <recommendedName>
        <fullName evidence="6">Serine protease</fullName>
        <ecNumber evidence="6">3.4.21.-</ecNumber>
    </recommendedName>
</protein>
<dbReference type="EMBL" id="CP022540">
    <property type="protein sequence ID" value="ASP20743.1"/>
    <property type="molecule type" value="Genomic_DNA"/>
</dbReference>
<dbReference type="InterPro" id="IPR009003">
    <property type="entry name" value="Peptidase_S1_PA"/>
</dbReference>
<dbReference type="Gene3D" id="2.40.10.10">
    <property type="entry name" value="Trypsin-like serine proteases"/>
    <property type="match status" value="2"/>
</dbReference>
<gene>
    <name evidence="7" type="ORF">ANTHELSMS3_02063</name>
</gene>
<dbReference type="Pfam" id="PF13365">
    <property type="entry name" value="Trypsin_2"/>
    <property type="match status" value="1"/>
</dbReference>
<keyword evidence="3 6" id="KW-0732">Signal</keyword>
<evidence type="ECO:0000256" key="2">
    <source>
        <dbReference type="ARBA" id="ARBA00022670"/>
    </source>
</evidence>
<name>A0A222E3I1_9RHOB</name>
<accession>A0A222E3I1</accession>
<dbReference type="GO" id="GO:0008236">
    <property type="term" value="F:serine-type peptidase activity"/>
    <property type="evidence" value="ECO:0007669"/>
    <property type="project" value="UniProtKB-KW"/>
</dbReference>
<dbReference type="PRINTS" id="PR00839">
    <property type="entry name" value="V8PROTEASE"/>
</dbReference>
<evidence type="ECO:0000313" key="7">
    <source>
        <dbReference type="EMBL" id="ASP20743.1"/>
    </source>
</evidence>
<dbReference type="SUPFAM" id="SSF50494">
    <property type="entry name" value="Trypsin-like serine proteases"/>
    <property type="match status" value="1"/>
</dbReference>
<dbReference type="SUPFAM" id="SSF48452">
    <property type="entry name" value="TPR-like"/>
    <property type="match status" value="1"/>
</dbReference>
<dbReference type="InterPro" id="IPR011990">
    <property type="entry name" value="TPR-like_helical_dom_sf"/>
</dbReference>
<feature type="signal peptide" evidence="6">
    <location>
        <begin position="1"/>
        <end position="20"/>
    </location>
</feature>
<evidence type="ECO:0000256" key="1">
    <source>
        <dbReference type="ARBA" id="ARBA00008764"/>
    </source>
</evidence>
<reference evidence="7 8" key="1">
    <citation type="submission" date="2017-07" db="EMBL/GenBank/DDBJ databases">
        <title>Genome Sequence of Antarctobacter heliothermus Strain SMS3 Isolated from a culture of the Diatom Skeletonema marinoi.</title>
        <authorList>
            <person name="Topel M."/>
            <person name="Pinder M.I.M."/>
            <person name="Johansson O.N."/>
            <person name="Kourtchenko O."/>
            <person name="Godhe A."/>
            <person name="Clarke A.K."/>
        </authorList>
    </citation>
    <scope>NUCLEOTIDE SEQUENCE [LARGE SCALE GENOMIC DNA]</scope>
    <source>
        <strain evidence="7 8">SMS3</strain>
    </source>
</reference>
<dbReference type="SUPFAM" id="SSF81901">
    <property type="entry name" value="HCP-like"/>
    <property type="match status" value="2"/>
</dbReference>
<dbReference type="OrthoDB" id="5321503at2"/>
<evidence type="ECO:0000256" key="5">
    <source>
        <dbReference type="ARBA" id="ARBA00022825"/>
    </source>
</evidence>
<feature type="chain" id="PRO_5011811857" description="Serine protease" evidence="6">
    <location>
        <begin position="21"/>
        <end position="701"/>
    </location>
</feature>
<dbReference type="RefSeq" id="WP_094034768.1">
    <property type="nucleotide sequence ID" value="NZ_CP022540.1"/>
</dbReference>
<organism evidence="7 8">
    <name type="scientific">Antarctobacter heliothermus</name>
    <dbReference type="NCBI Taxonomy" id="74033"/>
    <lineage>
        <taxon>Bacteria</taxon>
        <taxon>Pseudomonadati</taxon>
        <taxon>Pseudomonadota</taxon>
        <taxon>Alphaproteobacteria</taxon>
        <taxon>Rhodobacterales</taxon>
        <taxon>Roseobacteraceae</taxon>
        <taxon>Antarctobacter</taxon>
    </lineage>
</organism>
<keyword evidence="2 6" id="KW-0645">Protease</keyword>
<keyword evidence="4 6" id="KW-0378">Hydrolase</keyword>
<dbReference type="PANTHER" id="PTHR11102:SF160">
    <property type="entry name" value="ERAD-ASSOCIATED E3 UBIQUITIN-PROTEIN LIGASE COMPONENT HRD3"/>
    <property type="match status" value="1"/>
</dbReference>